<evidence type="ECO:0000313" key="2">
    <source>
        <dbReference type="Proteomes" id="UP000054217"/>
    </source>
</evidence>
<name>A0A0C3JTS9_PISTI</name>
<gene>
    <name evidence="1" type="ORF">M404DRAFT_1003555</name>
</gene>
<dbReference type="EMBL" id="KN831993">
    <property type="protein sequence ID" value="KIO00852.1"/>
    <property type="molecule type" value="Genomic_DNA"/>
</dbReference>
<reference evidence="1 2" key="1">
    <citation type="submission" date="2014-04" db="EMBL/GenBank/DDBJ databases">
        <authorList>
            <consortium name="DOE Joint Genome Institute"/>
            <person name="Kuo A."/>
            <person name="Kohler A."/>
            <person name="Costa M.D."/>
            <person name="Nagy L.G."/>
            <person name="Floudas D."/>
            <person name="Copeland A."/>
            <person name="Barry K.W."/>
            <person name="Cichocki N."/>
            <person name="Veneault-Fourrey C."/>
            <person name="LaButti K."/>
            <person name="Lindquist E.A."/>
            <person name="Lipzen A."/>
            <person name="Lundell T."/>
            <person name="Morin E."/>
            <person name="Murat C."/>
            <person name="Sun H."/>
            <person name="Tunlid A."/>
            <person name="Henrissat B."/>
            <person name="Grigoriev I.V."/>
            <person name="Hibbett D.S."/>
            <person name="Martin F."/>
            <person name="Nordberg H.P."/>
            <person name="Cantor M.N."/>
            <person name="Hua S.X."/>
        </authorList>
    </citation>
    <scope>NUCLEOTIDE SEQUENCE [LARGE SCALE GENOMIC DNA]</scope>
    <source>
        <strain evidence="1 2">Marx 270</strain>
    </source>
</reference>
<proteinExistence type="predicted"/>
<accession>A0A0C3JTS9</accession>
<evidence type="ECO:0000313" key="1">
    <source>
        <dbReference type="EMBL" id="KIO00852.1"/>
    </source>
</evidence>
<dbReference type="AlphaFoldDB" id="A0A0C3JTS9"/>
<dbReference type="InParanoid" id="A0A0C3JTS9"/>
<organism evidence="1 2">
    <name type="scientific">Pisolithus tinctorius Marx 270</name>
    <dbReference type="NCBI Taxonomy" id="870435"/>
    <lineage>
        <taxon>Eukaryota</taxon>
        <taxon>Fungi</taxon>
        <taxon>Dikarya</taxon>
        <taxon>Basidiomycota</taxon>
        <taxon>Agaricomycotina</taxon>
        <taxon>Agaricomycetes</taxon>
        <taxon>Agaricomycetidae</taxon>
        <taxon>Boletales</taxon>
        <taxon>Sclerodermatineae</taxon>
        <taxon>Pisolithaceae</taxon>
        <taxon>Pisolithus</taxon>
    </lineage>
</organism>
<reference evidence="2" key="2">
    <citation type="submission" date="2015-01" db="EMBL/GenBank/DDBJ databases">
        <title>Evolutionary Origins and Diversification of the Mycorrhizal Mutualists.</title>
        <authorList>
            <consortium name="DOE Joint Genome Institute"/>
            <consortium name="Mycorrhizal Genomics Consortium"/>
            <person name="Kohler A."/>
            <person name="Kuo A."/>
            <person name="Nagy L.G."/>
            <person name="Floudas D."/>
            <person name="Copeland A."/>
            <person name="Barry K.W."/>
            <person name="Cichocki N."/>
            <person name="Veneault-Fourrey C."/>
            <person name="LaButti K."/>
            <person name="Lindquist E.A."/>
            <person name="Lipzen A."/>
            <person name="Lundell T."/>
            <person name="Morin E."/>
            <person name="Murat C."/>
            <person name="Riley R."/>
            <person name="Ohm R."/>
            <person name="Sun H."/>
            <person name="Tunlid A."/>
            <person name="Henrissat B."/>
            <person name="Grigoriev I.V."/>
            <person name="Hibbett D.S."/>
            <person name="Martin F."/>
        </authorList>
    </citation>
    <scope>NUCLEOTIDE SEQUENCE [LARGE SCALE GENOMIC DNA]</scope>
    <source>
        <strain evidence="2">Marx 270</strain>
    </source>
</reference>
<sequence>MPSLRTLSLCSVSCSTSQNLIIRPCNSWTKAPVTDRVRFSSKDSSVAQGWPVHFTIHEFHISRSRFHSMTECSLAALADCKAELDEDCGLTPLLEDKDFVSPSLQ</sequence>
<dbReference type="HOGENOM" id="CLU_2237711_0_0_1"/>
<protein>
    <submittedName>
        <fullName evidence="1">Uncharacterized protein</fullName>
    </submittedName>
</protein>
<keyword evidence="2" id="KW-1185">Reference proteome</keyword>
<dbReference type="Proteomes" id="UP000054217">
    <property type="component" value="Unassembled WGS sequence"/>
</dbReference>